<comment type="caution">
    <text evidence="2">The sequence shown here is derived from an EMBL/GenBank/DDBJ whole genome shotgun (WGS) entry which is preliminary data.</text>
</comment>
<dbReference type="InterPro" id="IPR013083">
    <property type="entry name" value="Znf_RING/FYVE/PHD"/>
</dbReference>
<gene>
    <name evidence="2" type="ORF">GCM10009550_23970</name>
</gene>
<name>A0ABP4B9Q9_9ACTN</name>
<dbReference type="InterPro" id="IPR001607">
    <property type="entry name" value="Znf_UBP"/>
</dbReference>
<dbReference type="Gene3D" id="3.30.40.10">
    <property type="entry name" value="Zinc/RING finger domain, C3HC4 (zinc finger)"/>
    <property type="match status" value="1"/>
</dbReference>
<feature type="domain" description="UBP-type" evidence="1">
    <location>
        <begin position="39"/>
        <end position="133"/>
    </location>
</feature>
<accession>A0ABP4B9Q9</accession>
<dbReference type="PROSITE" id="PS50271">
    <property type="entry name" value="ZF_UBP"/>
    <property type="match status" value="1"/>
</dbReference>
<protein>
    <recommendedName>
        <fullName evidence="1">UBP-type domain-containing protein</fullName>
    </recommendedName>
</protein>
<reference evidence="3" key="1">
    <citation type="journal article" date="2019" name="Int. J. Syst. Evol. Microbiol.">
        <title>The Global Catalogue of Microorganisms (GCM) 10K type strain sequencing project: providing services to taxonomists for standard genome sequencing and annotation.</title>
        <authorList>
            <consortium name="The Broad Institute Genomics Platform"/>
            <consortium name="The Broad Institute Genome Sequencing Center for Infectious Disease"/>
            <person name="Wu L."/>
            <person name="Ma J."/>
        </authorList>
    </citation>
    <scope>NUCLEOTIDE SEQUENCE [LARGE SCALE GENOMIC DNA]</scope>
    <source>
        <strain evidence="3">JCM 10696</strain>
    </source>
</reference>
<dbReference type="Proteomes" id="UP001500665">
    <property type="component" value="Unassembled WGS sequence"/>
</dbReference>
<keyword evidence="3" id="KW-1185">Reference proteome</keyword>
<dbReference type="Pfam" id="PF02148">
    <property type="entry name" value="zf-UBP"/>
    <property type="match status" value="1"/>
</dbReference>
<evidence type="ECO:0000259" key="1">
    <source>
        <dbReference type="PROSITE" id="PS50271"/>
    </source>
</evidence>
<evidence type="ECO:0000313" key="3">
    <source>
        <dbReference type="Proteomes" id="UP001500665"/>
    </source>
</evidence>
<organism evidence="2 3">
    <name type="scientific">Actinocorallia libanotica</name>
    <dbReference type="NCBI Taxonomy" id="46162"/>
    <lineage>
        <taxon>Bacteria</taxon>
        <taxon>Bacillati</taxon>
        <taxon>Actinomycetota</taxon>
        <taxon>Actinomycetes</taxon>
        <taxon>Streptosporangiales</taxon>
        <taxon>Thermomonosporaceae</taxon>
        <taxon>Actinocorallia</taxon>
    </lineage>
</organism>
<evidence type="ECO:0000313" key="2">
    <source>
        <dbReference type="EMBL" id="GAA0947989.1"/>
    </source>
</evidence>
<sequence length="133" mass="14065">MVANLGFAATGVFCFVLRWVGDGGGVLIFGAGEGGGMGDQCGHLDQVDVGAEPSGEGCVECLRKGGRWVHLRMCRSCGHVGCCDSSPGRHATGHYREAGHPVVSSFEPGEDWWWCYADELTFGVEGAPDYAHS</sequence>
<proteinExistence type="predicted"/>
<dbReference type="EMBL" id="BAAAHH010000007">
    <property type="protein sequence ID" value="GAA0947989.1"/>
    <property type="molecule type" value="Genomic_DNA"/>
</dbReference>
<dbReference type="SUPFAM" id="SSF57850">
    <property type="entry name" value="RING/U-box"/>
    <property type="match status" value="1"/>
</dbReference>